<name>A0AAU9V891_EUPED</name>
<dbReference type="AlphaFoldDB" id="A0AAU9V891"/>
<sequence length="263" mass="30405">MQLSDLNTCLLKHDNRAKTLHFLTSSVNLYIIPMTNPTHYFLNCRPSLIDLAFVSNPNFVLPHKQMTSPFSYHDLIFVTYKVRPPKIRGKVFFQHNFKQMGLQSLIEYVKNIDWSSVFTTNDINTMVESLTIEVIKIYDIHAPIRPVRMKLAPAPWLTPDIRKTMDKRGKAKNIIKKFQTQENLSKYKILRNLCNRMCRDAKRHNIHDSVQNLIQAQVWKFLQPLGVGKPTEACQSSVDLNALSHQFITPSITDCHVKTSTLP</sequence>
<keyword evidence="2" id="KW-1185">Reference proteome</keyword>
<gene>
    <name evidence="1" type="ORF">EEDITHA_LOCUS20462</name>
</gene>
<proteinExistence type="predicted"/>
<evidence type="ECO:0000313" key="2">
    <source>
        <dbReference type="Proteomes" id="UP001153954"/>
    </source>
</evidence>
<comment type="caution">
    <text evidence="1">The sequence shown here is derived from an EMBL/GenBank/DDBJ whole genome shotgun (WGS) entry which is preliminary data.</text>
</comment>
<organism evidence="1 2">
    <name type="scientific">Euphydryas editha</name>
    <name type="common">Edith's checkerspot</name>
    <dbReference type="NCBI Taxonomy" id="104508"/>
    <lineage>
        <taxon>Eukaryota</taxon>
        <taxon>Metazoa</taxon>
        <taxon>Ecdysozoa</taxon>
        <taxon>Arthropoda</taxon>
        <taxon>Hexapoda</taxon>
        <taxon>Insecta</taxon>
        <taxon>Pterygota</taxon>
        <taxon>Neoptera</taxon>
        <taxon>Endopterygota</taxon>
        <taxon>Lepidoptera</taxon>
        <taxon>Glossata</taxon>
        <taxon>Ditrysia</taxon>
        <taxon>Papilionoidea</taxon>
        <taxon>Nymphalidae</taxon>
        <taxon>Nymphalinae</taxon>
        <taxon>Euphydryas</taxon>
    </lineage>
</organism>
<accession>A0AAU9V891</accession>
<evidence type="ECO:0000313" key="1">
    <source>
        <dbReference type="EMBL" id="CAH2106313.1"/>
    </source>
</evidence>
<dbReference type="Proteomes" id="UP001153954">
    <property type="component" value="Unassembled WGS sequence"/>
</dbReference>
<protein>
    <submittedName>
        <fullName evidence="1">Uncharacterized protein</fullName>
    </submittedName>
</protein>
<dbReference type="EMBL" id="CAKOGL010000029">
    <property type="protein sequence ID" value="CAH2106313.1"/>
    <property type="molecule type" value="Genomic_DNA"/>
</dbReference>
<reference evidence="1" key="1">
    <citation type="submission" date="2022-03" db="EMBL/GenBank/DDBJ databases">
        <authorList>
            <person name="Tunstrom K."/>
        </authorList>
    </citation>
    <scope>NUCLEOTIDE SEQUENCE</scope>
</reference>